<dbReference type="OrthoDB" id="9829824at2"/>
<evidence type="ECO:0000313" key="1">
    <source>
        <dbReference type="EMBL" id="GCF10716.1"/>
    </source>
</evidence>
<dbReference type="Proteomes" id="UP000322530">
    <property type="component" value="Unassembled WGS sequence"/>
</dbReference>
<dbReference type="RefSeq" id="WP_149403585.1">
    <property type="nucleotide sequence ID" value="NZ_BIXY01000080.1"/>
</dbReference>
<keyword evidence="2" id="KW-1185">Reference proteome</keyword>
<sequence length="225" mass="25761">MQDTAFPLSKSERFLVSVMCIHKLGIAKKQSVPLVLPWRVLAEEKMVARKEIQKEDEDILVQFGASFFVGELTKYSSAWVTRYLNANEIYIISTTVDVDFNVAVYMMFAFADTEGELIDVRTATQGDRSFRSLFPRNGTHIILEYTDELRSQVAESSNCEIKLLLSTGLMNAHPVLVTVQLRRHSEDQTSMEIKGFSKEGWMIRWHAGRKMAYLVAQRIEEQLSL</sequence>
<dbReference type="EMBL" id="BIXY01000080">
    <property type="protein sequence ID" value="GCF10716.1"/>
    <property type="molecule type" value="Genomic_DNA"/>
</dbReference>
<comment type="caution">
    <text evidence="1">The sequence shown here is derived from an EMBL/GenBank/DDBJ whole genome shotgun (WGS) entry which is preliminary data.</text>
</comment>
<protein>
    <submittedName>
        <fullName evidence="1">Uncharacterized protein</fullName>
    </submittedName>
</protein>
<accession>A0A5A5THU9</accession>
<organism evidence="1 2">
    <name type="scientific">Dictyobacter arantiisoli</name>
    <dbReference type="NCBI Taxonomy" id="2014874"/>
    <lineage>
        <taxon>Bacteria</taxon>
        <taxon>Bacillati</taxon>
        <taxon>Chloroflexota</taxon>
        <taxon>Ktedonobacteria</taxon>
        <taxon>Ktedonobacterales</taxon>
        <taxon>Dictyobacteraceae</taxon>
        <taxon>Dictyobacter</taxon>
    </lineage>
</organism>
<gene>
    <name evidence="1" type="ORF">KDI_42800</name>
</gene>
<evidence type="ECO:0000313" key="2">
    <source>
        <dbReference type="Proteomes" id="UP000322530"/>
    </source>
</evidence>
<dbReference type="AlphaFoldDB" id="A0A5A5THU9"/>
<name>A0A5A5THU9_9CHLR</name>
<reference evidence="1 2" key="1">
    <citation type="submission" date="2019-01" db="EMBL/GenBank/DDBJ databases">
        <title>Draft genome sequence of Dictyobacter sp. Uno17.</title>
        <authorList>
            <person name="Wang C.M."/>
            <person name="Zheng Y."/>
            <person name="Sakai Y."/>
            <person name="Abe K."/>
            <person name="Yokota A."/>
            <person name="Yabe S."/>
        </authorList>
    </citation>
    <scope>NUCLEOTIDE SEQUENCE [LARGE SCALE GENOMIC DNA]</scope>
    <source>
        <strain evidence="1 2">Uno17</strain>
    </source>
</reference>
<proteinExistence type="predicted"/>